<proteinExistence type="predicted"/>
<evidence type="ECO:0000256" key="1">
    <source>
        <dbReference type="ARBA" id="ARBA00022908"/>
    </source>
</evidence>
<keyword evidence="3" id="KW-0233">DNA recombination</keyword>
<dbReference type="EMBL" id="UGYB01000001">
    <property type="protein sequence ID" value="SUI04519.1"/>
    <property type="molecule type" value="Genomic_DNA"/>
</dbReference>
<dbReference type="GO" id="GO:0015074">
    <property type="term" value="P:DNA integration"/>
    <property type="evidence" value="ECO:0007669"/>
    <property type="project" value="UniProtKB-KW"/>
</dbReference>
<gene>
    <name evidence="6" type="ORF">NCTC12420_04378</name>
</gene>
<sequence length="293" mass="32804">MRKLAQQMTSLAQQAGGSYKTVHDRMAIAQRFCHHLQALNIQSKQVAHIKARHIESYIQHRLAQDISKRTLQNEMAALRTVLQRAGRDKLASDERLSNRALGLAGANRNGTKQAISERCYQAALQKAQAADPGFAAALTLARLMGLRSQEAVQCVQSLKTWQRALSSGERQLRVVFGTKGGRPRFTTVLDPLQVRLAVDRALDIATERNGRLIDAADLKTAMNYWHNQSRRCGLTGEYAPHSLRYAWAQEAIRYWLAQGLSQKEALAQVSTDLGHGDGRGRYIRQVYGWGMEE</sequence>
<keyword evidence="2 4" id="KW-0238">DNA-binding</keyword>
<dbReference type="PROSITE" id="PS51900">
    <property type="entry name" value="CB"/>
    <property type="match status" value="1"/>
</dbReference>
<evidence type="ECO:0000259" key="5">
    <source>
        <dbReference type="PROSITE" id="PS51900"/>
    </source>
</evidence>
<feature type="domain" description="Core-binding (CB)" evidence="5">
    <location>
        <begin position="1"/>
        <end position="86"/>
    </location>
</feature>
<evidence type="ECO:0000256" key="3">
    <source>
        <dbReference type="ARBA" id="ARBA00023172"/>
    </source>
</evidence>
<dbReference type="Pfam" id="PF12835">
    <property type="entry name" value="Integrase_1"/>
    <property type="match status" value="1"/>
</dbReference>
<dbReference type="InterPro" id="IPR024457">
    <property type="entry name" value="Putative_integrase_N"/>
</dbReference>
<evidence type="ECO:0000256" key="4">
    <source>
        <dbReference type="PROSITE-ProRule" id="PRU01248"/>
    </source>
</evidence>
<evidence type="ECO:0000313" key="6">
    <source>
        <dbReference type="EMBL" id="SUI04519.1"/>
    </source>
</evidence>
<name>A0A379XVE6_SALER</name>
<dbReference type="InterPro" id="IPR010998">
    <property type="entry name" value="Integrase_recombinase_N"/>
</dbReference>
<dbReference type="Proteomes" id="UP000254220">
    <property type="component" value="Unassembled WGS sequence"/>
</dbReference>
<reference evidence="6 7" key="1">
    <citation type="submission" date="2018-06" db="EMBL/GenBank/DDBJ databases">
        <authorList>
            <consortium name="Pathogen Informatics"/>
            <person name="Doyle S."/>
        </authorList>
    </citation>
    <scope>NUCLEOTIDE SEQUENCE [LARGE SCALE GENOMIC DNA]</scope>
    <source>
        <strain evidence="6 7">NCTC12420</strain>
    </source>
</reference>
<dbReference type="InterPro" id="IPR044068">
    <property type="entry name" value="CB"/>
</dbReference>
<keyword evidence="1" id="KW-0229">DNA integration</keyword>
<dbReference type="GO" id="GO:0006310">
    <property type="term" value="P:DNA recombination"/>
    <property type="evidence" value="ECO:0007669"/>
    <property type="project" value="UniProtKB-KW"/>
</dbReference>
<dbReference type="SUPFAM" id="SSF56349">
    <property type="entry name" value="DNA breaking-rejoining enzymes"/>
    <property type="match status" value="1"/>
</dbReference>
<dbReference type="InterPro" id="IPR011010">
    <property type="entry name" value="DNA_brk_join_enz"/>
</dbReference>
<dbReference type="GO" id="GO:0003677">
    <property type="term" value="F:DNA binding"/>
    <property type="evidence" value="ECO:0007669"/>
    <property type="project" value="UniProtKB-UniRule"/>
</dbReference>
<evidence type="ECO:0000313" key="7">
    <source>
        <dbReference type="Proteomes" id="UP000254220"/>
    </source>
</evidence>
<evidence type="ECO:0000256" key="2">
    <source>
        <dbReference type="ARBA" id="ARBA00023125"/>
    </source>
</evidence>
<dbReference type="Gene3D" id="1.10.150.130">
    <property type="match status" value="1"/>
</dbReference>
<protein>
    <submittedName>
        <fullName evidence="6">DNA-binding protein</fullName>
    </submittedName>
</protein>
<dbReference type="Gene3D" id="1.10.443.10">
    <property type="entry name" value="Intergrase catalytic core"/>
    <property type="match status" value="1"/>
</dbReference>
<accession>A0A379XVE6</accession>
<organism evidence="6 7">
    <name type="scientific">Salmonella enterica subsp. indica</name>
    <dbReference type="NCBI Taxonomy" id="59207"/>
    <lineage>
        <taxon>Bacteria</taxon>
        <taxon>Pseudomonadati</taxon>
        <taxon>Pseudomonadota</taxon>
        <taxon>Gammaproteobacteria</taxon>
        <taxon>Enterobacterales</taxon>
        <taxon>Enterobacteriaceae</taxon>
        <taxon>Salmonella</taxon>
    </lineage>
</organism>
<dbReference type="RefSeq" id="WP_079776761.1">
    <property type="nucleotide sequence ID" value="NZ_DADWZK010000004.1"/>
</dbReference>
<dbReference type="Pfam" id="PF12834">
    <property type="entry name" value="Phage_int_SAM_2"/>
    <property type="match status" value="1"/>
</dbReference>
<dbReference type="InterPro" id="IPR013762">
    <property type="entry name" value="Integrase-like_cat_sf"/>
</dbReference>
<dbReference type="InterPro" id="IPR024456">
    <property type="entry name" value="Integrase_catalytic_putative"/>
</dbReference>
<dbReference type="AlphaFoldDB" id="A0A379XVE6"/>